<evidence type="ECO:0008006" key="2">
    <source>
        <dbReference type="Google" id="ProtNLM"/>
    </source>
</evidence>
<dbReference type="InterPro" id="IPR016193">
    <property type="entry name" value="Cytidine_deaminase-like"/>
</dbReference>
<accession>A0A6C0ACM5</accession>
<protein>
    <recommendedName>
        <fullName evidence="2">CMP/dCMP-type deaminase domain-containing protein</fullName>
    </recommendedName>
</protein>
<name>A0A6C0ACM5_9ZZZZ</name>
<proteinExistence type="predicted"/>
<dbReference type="SUPFAM" id="SSF53927">
    <property type="entry name" value="Cytidine deaminase-like"/>
    <property type="match status" value="1"/>
</dbReference>
<dbReference type="AlphaFoldDB" id="A0A6C0ACM5"/>
<sequence>MLLHQFVQIAKQEALKSPIKHKYGAVLIYGGQVISKGYNSFKRTTGVKMKQDVL</sequence>
<dbReference type="GO" id="GO:0003824">
    <property type="term" value="F:catalytic activity"/>
    <property type="evidence" value="ECO:0007669"/>
    <property type="project" value="InterPro"/>
</dbReference>
<dbReference type="Gene3D" id="3.40.140.10">
    <property type="entry name" value="Cytidine Deaminase, domain 2"/>
    <property type="match status" value="1"/>
</dbReference>
<dbReference type="EMBL" id="MN740544">
    <property type="protein sequence ID" value="QHS77270.1"/>
    <property type="molecule type" value="Genomic_DNA"/>
</dbReference>
<reference evidence="1" key="1">
    <citation type="journal article" date="2020" name="Nature">
        <title>Giant virus diversity and host interactions through global metagenomics.</title>
        <authorList>
            <person name="Schulz F."/>
            <person name="Roux S."/>
            <person name="Paez-Espino D."/>
            <person name="Jungbluth S."/>
            <person name="Walsh D.A."/>
            <person name="Denef V.J."/>
            <person name="McMahon K.D."/>
            <person name="Konstantinidis K.T."/>
            <person name="Eloe-Fadrosh E.A."/>
            <person name="Kyrpides N.C."/>
            <person name="Woyke T."/>
        </authorList>
    </citation>
    <scope>NUCLEOTIDE SEQUENCE</scope>
    <source>
        <strain evidence="1">GVMAG-S-1004661-13</strain>
    </source>
</reference>
<evidence type="ECO:0000313" key="1">
    <source>
        <dbReference type="EMBL" id="QHS77270.1"/>
    </source>
</evidence>
<organism evidence="1">
    <name type="scientific">viral metagenome</name>
    <dbReference type="NCBI Taxonomy" id="1070528"/>
    <lineage>
        <taxon>unclassified sequences</taxon>
        <taxon>metagenomes</taxon>
        <taxon>organismal metagenomes</taxon>
    </lineage>
</organism>